<evidence type="ECO:0000313" key="3">
    <source>
        <dbReference type="EMBL" id="KAK3217682.1"/>
    </source>
</evidence>
<dbReference type="EMBL" id="JANJYJ010000004">
    <property type="protein sequence ID" value="KAK3217682.1"/>
    <property type="molecule type" value="Genomic_DNA"/>
</dbReference>
<comment type="caution">
    <text evidence="3">The sequence shown here is derived from an EMBL/GenBank/DDBJ whole genome shotgun (WGS) entry which is preliminary data.</text>
</comment>
<dbReference type="PANTHER" id="PTHR46890:SF48">
    <property type="entry name" value="RNA-DIRECTED DNA POLYMERASE"/>
    <property type="match status" value="1"/>
</dbReference>
<dbReference type="Pfam" id="PF13966">
    <property type="entry name" value="zf-RVT"/>
    <property type="match status" value="1"/>
</dbReference>
<dbReference type="Proteomes" id="UP001281410">
    <property type="component" value="Unassembled WGS sequence"/>
</dbReference>
<dbReference type="InterPro" id="IPR052343">
    <property type="entry name" value="Retrotransposon-Effector_Assoc"/>
</dbReference>
<keyword evidence="4" id="KW-1185">Reference proteome</keyword>
<evidence type="ECO:0000259" key="2">
    <source>
        <dbReference type="Pfam" id="PF13966"/>
    </source>
</evidence>
<gene>
    <name evidence="3" type="ORF">Dsin_011652</name>
</gene>
<dbReference type="AlphaFoldDB" id="A0AAE0AGN2"/>
<dbReference type="PANTHER" id="PTHR46890">
    <property type="entry name" value="NON-LTR RETROLELEMENT REVERSE TRANSCRIPTASE-LIKE PROTEIN-RELATED"/>
    <property type="match status" value="1"/>
</dbReference>
<feature type="domain" description="Reverse transcriptase" evidence="1">
    <location>
        <begin position="229"/>
        <end position="380"/>
    </location>
</feature>
<accession>A0AAE0AGN2</accession>
<evidence type="ECO:0000259" key="1">
    <source>
        <dbReference type="Pfam" id="PF00078"/>
    </source>
</evidence>
<reference evidence="3" key="1">
    <citation type="journal article" date="2023" name="Plant J.">
        <title>Genome sequences and population genomics provide insights into the demographic history, inbreeding, and mutation load of two 'living fossil' tree species of Dipteronia.</title>
        <authorList>
            <person name="Feng Y."/>
            <person name="Comes H.P."/>
            <person name="Chen J."/>
            <person name="Zhu S."/>
            <person name="Lu R."/>
            <person name="Zhang X."/>
            <person name="Li P."/>
            <person name="Qiu J."/>
            <person name="Olsen K.M."/>
            <person name="Qiu Y."/>
        </authorList>
    </citation>
    <scope>NUCLEOTIDE SEQUENCE</scope>
    <source>
        <strain evidence="3">NBL</strain>
    </source>
</reference>
<feature type="domain" description="Reverse transcriptase zinc-binding" evidence="2">
    <location>
        <begin position="472"/>
        <end position="548"/>
    </location>
</feature>
<name>A0AAE0AGN2_9ROSI</name>
<dbReference type="InterPro" id="IPR026960">
    <property type="entry name" value="RVT-Znf"/>
</dbReference>
<protein>
    <recommendedName>
        <fullName evidence="5">Reverse transcriptase domain-containing protein</fullName>
    </recommendedName>
</protein>
<dbReference type="Pfam" id="PF00078">
    <property type="entry name" value="RVT_1"/>
    <property type="match status" value="1"/>
</dbReference>
<dbReference type="InterPro" id="IPR000477">
    <property type="entry name" value="RT_dom"/>
</dbReference>
<organism evidence="3 4">
    <name type="scientific">Dipteronia sinensis</name>
    <dbReference type="NCBI Taxonomy" id="43782"/>
    <lineage>
        <taxon>Eukaryota</taxon>
        <taxon>Viridiplantae</taxon>
        <taxon>Streptophyta</taxon>
        <taxon>Embryophyta</taxon>
        <taxon>Tracheophyta</taxon>
        <taxon>Spermatophyta</taxon>
        <taxon>Magnoliopsida</taxon>
        <taxon>eudicotyledons</taxon>
        <taxon>Gunneridae</taxon>
        <taxon>Pentapetalae</taxon>
        <taxon>rosids</taxon>
        <taxon>malvids</taxon>
        <taxon>Sapindales</taxon>
        <taxon>Sapindaceae</taxon>
        <taxon>Hippocastanoideae</taxon>
        <taxon>Acereae</taxon>
        <taxon>Dipteronia</taxon>
    </lineage>
</organism>
<sequence>MGLASMVAQTSPIDRFRGNCSRGLGGEIFGSFGKLINFKREVLERLVSRAGEEGISKKIREVESELECLFSKEEVYWKQRSRVEWLAAGDRNSKFFHWKVSARKKRYWIEKLEDDRGRQVTYEEGITKTVCKLNNSERVVLGSNFSTKDVKGAPFSIGSTKSQWPDGFHALFFQKLWEVDVSDVSRVCLRILNGECSIKDFNKTNVVLIPKKKNPVNLKDFKPGKIGFAALKLDMSKAYDRVEWGFLRSVIVKMGFSLRWMELVHDCISLSTLGFVINGKVLGEVVPSGGLRQRCPLSPYLFLMCAESLSCLIKNSEKDGKLLGFRCCRTSPLVSHLFFSDHKLLFYKATVGSCEEISRVLKVYESGLGQMVNLQKPNITFSPNVSQGLRGNIQAVLRVNNAQTNDKLLKAKYFRKDEFLRASLKLEASYVWRSIIWGRELLVKRIRWKVCDGTYEVRSGYILAMKEMILEACSDPSIDQRWWTRMWNLNIPPKVKKFIWRFCNNVIPYHSNLSVRKVVNDVLCQRCNKEAESMAHAVWWCDKADLVWAKTVFWGRLRRFKGLGYYEILRSMAECLKNEDFEALCMVIWGVWVDRNDDCTL</sequence>
<evidence type="ECO:0008006" key="5">
    <source>
        <dbReference type="Google" id="ProtNLM"/>
    </source>
</evidence>
<evidence type="ECO:0000313" key="4">
    <source>
        <dbReference type="Proteomes" id="UP001281410"/>
    </source>
</evidence>
<proteinExistence type="predicted"/>